<organism evidence="3 4">
    <name type="scientific">Tahibacter harae</name>
    <dbReference type="NCBI Taxonomy" id="2963937"/>
    <lineage>
        <taxon>Bacteria</taxon>
        <taxon>Pseudomonadati</taxon>
        <taxon>Pseudomonadota</taxon>
        <taxon>Gammaproteobacteria</taxon>
        <taxon>Lysobacterales</taxon>
        <taxon>Rhodanobacteraceae</taxon>
        <taxon>Tahibacter</taxon>
    </lineage>
</organism>
<keyword evidence="4" id="KW-1185">Reference proteome</keyword>
<dbReference type="InterPro" id="IPR014729">
    <property type="entry name" value="Rossmann-like_a/b/a_fold"/>
</dbReference>
<dbReference type="PANTHER" id="PTHR46268">
    <property type="entry name" value="STRESS RESPONSE PROTEIN NHAX"/>
    <property type="match status" value="1"/>
</dbReference>
<protein>
    <submittedName>
        <fullName evidence="3">Universal stress protein</fullName>
    </submittedName>
</protein>
<dbReference type="Pfam" id="PF00582">
    <property type="entry name" value="Usp"/>
    <property type="match status" value="2"/>
</dbReference>
<dbReference type="CDD" id="cd00293">
    <property type="entry name" value="USP-like"/>
    <property type="match status" value="2"/>
</dbReference>
<dbReference type="RefSeq" id="WP_255910094.1">
    <property type="nucleotide sequence ID" value="NZ_JANFQO010000001.1"/>
</dbReference>
<reference evidence="3" key="1">
    <citation type="submission" date="2022-07" db="EMBL/GenBank/DDBJ databases">
        <title>Tahibacter sp., a new gammaproteobacterium isolated from the silt sample collected at pig farm.</title>
        <authorList>
            <person name="Chen H."/>
        </authorList>
    </citation>
    <scope>NUCLEOTIDE SEQUENCE</scope>
    <source>
        <strain evidence="3">P2K</strain>
    </source>
</reference>
<feature type="domain" description="UspA" evidence="2">
    <location>
        <begin position="156"/>
        <end position="291"/>
    </location>
</feature>
<dbReference type="InterPro" id="IPR006015">
    <property type="entry name" value="Universal_stress_UspA"/>
</dbReference>
<proteinExistence type="inferred from homology"/>
<gene>
    <name evidence="3" type="ORF">NM961_00080</name>
</gene>
<evidence type="ECO:0000256" key="1">
    <source>
        <dbReference type="ARBA" id="ARBA00008791"/>
    </source>
</evidence>
<dbReference type="Gene3D" id="3.40.50.620">
    <property type="entry name" value="HUPs"/>
    <property type="match status" value="2"/>
</dbReference>
<feature type="domain" description="UspA" evidence="2">
    <location>
        <begin position="13"/>
        <end position="149"/>
    </location>
</feature>
<name>A0ABT1QKN8_9GAMM</name>
<evidence type="ECO:0000259" key="2">
    <source>
        <dbReference type="Pfam" id="PF00582"/>
    </source>
</evidence>
<dbReference type="EMBL" id="JANFQO010000001">
    <property type="protein sequence ID" value="MCQ4163108.1"/>
    <property type="molecule type" value="Genomic_DNA"/>
</dbReference>
<dbReference type="InterPro" id="IPR006016">
    <property type="entry name" value="UspA"/>
</dbReference>
<dbReference type="PANTHER" id="PTHR46268:SF6">
    <property type="entry name" value="UNIVERSAL STRESS PROTEIN UP12"/>
    <property type="match status" value="1"/>
</dbReference>
<dbReference type="SUPFAM" id="SSF52402">
    <property type="entry name" value="Adenine nucleotide alpha hydrolases-like"/>
    <property type="match status" value="2"/>
</dbReference>
<dbReference type="PRINTS" id="PR01438">
    <property type="entry name" value="UNVRSLSTRESS"/>
</dbReference>
<sequence length="305" mass="33571">MMDHPEIAPVPGRILLATDLTSQGDRALDRAVQLAQEWHAHLHILHAVNAAPPAVPAGVNPVDYLQRYPPARDEVLRVMRRELGTDELGATVHVEEYLAPAPAILAVAERERCELIVLGESHRRLLGPIIESTVEQVVRKSPVSVLVVRSRPRRPYRHLLVGTDFTDEAQQALVFSARLFREASITLMHAYSMPYASLLDSTPEAHGWAARDLDRLREQVDAAQLPAERKAAIRIAAEAGPANAMLRRYVLEQDADLAVIGAHPRGVLFDAFIGNSRRIVDAVPTDVLMVRAAVPSPAPFVAKDK</sequence>
<dbReference type="Proteomes" id="UP001165498">
    <property type="component" value="Unassembled WGS sequence"/>
</dbReference>
<evidence type="ECO:0000313" key="3">
    <source>
        <dbReference type="EMBL" id="MCQ4163108.1"/>
    </source>
</evidence>
<accession>A0ABT1QKN8</accession>
<comment type="caution">
    <text evidence="3">The sequence shown here is derived from an EMBL/GenBank/DDBJ whole genome shotgun (WGS) entry which is preliminary data.</text>
</comment>
<evidence type="ECO:0000313" key="4">
    <source>
        <dbReference type="Proteomes" id="UP001165498"/>
    </source>
</evidence>
<comment type="similarity">
    <text evidence="1">Belongs to the universal stress protein A family.</text>
</comment>